<evidence type="ECO:0000313" key="4">
    <source>
        <dbReference type="EMBL" id="NIA71583.1"/>
    </source>
</evidence>
<name>A0A967F1S6_9PROT</name>
<gene>
    <name evidence="4" type="ORF">HBA54_23610</name>
</gene>
<feature type="transmembrane region" description="Helical" evidence="3">
    <location>
        <begin position="71"/>
        <end position="92"/>
    </location>
</feature>
<keyword evidence="3" id="KW-1133">Transmembrane helix</keyword>
<accession>A0A967F1S6</accession>
<evidence type="ECO:0000313" key="5">
    <source>
        <dbReference type="Proteomes" id="UP000761264"/>
    </source>
</evidence>
<sequence>MQDDPPPPSLEQLDERLRAAQAKRRNAKADSGDRGKGLAFAMRIGVEIVAALIVGVAIGYFLDRWLGTKPWFLLLFFVLGAAAGFMNVFRVVGGLGGQVGYRDKGEAAGSDEGQDPADRQDKDG</sequence>
<proteinExistence type="inferred from homology"/>
<feature type="transmembrane region" description="Helical" evidence="3">
    <location>
        <begin position="40"/>
        <end position="62"/>
    </location>
</feature>
<dbReference type="RefSeq" id="WP_167229369.1">
    <property type="nucleotide sequence ID" value="NZ_JAAQPH010000024.1"/>
</dbReference>
<evidence type="ECO:0000256" key="1">
    <source>
        <dbReference type="PIRNR" id="PIRNR032126"/>
    </source>
</evidence>
<keyword evidence="1" id="KW-0406">Ion transport</keyword>
<dbReference type="InterPro" id="IPR032820">
    <property type="entry name" value="ATPase_put"/>
</dbReference>
<keyword evidence="3" id="KW-0812">Transmembrane</keyword>
<protein>
    <recommendedName>
        <fullName evidence="1">ATP synthase protein I</fullName>
    </recommendedName>
</protein>
<dbReference type="EMBL" id="JAAQPH010000024">
    <property type="protein sequence ID" value="NIA71583.1"/>
    <property type="molecule type" value="Genomic_DNA"/>
</dbReference>
<keyword evidence="5" id="KW-1185">Reference proteome</keyword>
<keyword evidence="1" id="KW-0813">Transport</keyword>
<dbReference type="AlphaFoldDB" id="A0A967F1S6"/>
<comment type="function">
    <text evidence="1">A possible function for this protein is to guide the assembly of the membrane sector of the ATPase enzyme complex.</text>
</comment>
<evidence type="ECO:0000256" key="2">
    <source>
        <dbReference type="SAM" id="MobiDB-lite"/>
    </source>
</evidence>
<comment type="similarity">
    <text evidence="1">Belongs to the bacterial AtpI family.</text>
</comment>
<keyword evidence="1" id="KW-0375">Hydrogen ion transport</keyword>
<evidence type="ECO:0000256" key="3">
    <source>
        <dbReference type="SAM" id="Phobius"/>
    </source>
</evidence>
<dbReference type="PIRSF" id="PIRSF032126">
    <property type="entry name" value="F0F1_ATP_synthase_subunit_I"/>
    <property type="match status" value="1"/>
</dbReference>
<organism evidence="4 5">
    <name type="scientific">Pelagibius litoralis</name>
    <dbReference type="NCBI Taxonomy" id="374515"/>
    <lineage>
        <taxon>Bacteria</taxon>
        <taxon>Pseudomonadati</taxon>
        <taxon>Pseudomonadota</taxon>
        <taxon>Alphaproteobacteria</taxon>
        <taxon>Rhodospirillales</taxon>
        <taxon>Rhodovibrionaceae</taxon>
        <taxon>Pelagibius</taxon>
    </lineage>
</organism>
<dbReference type="GO" id="GO:1902600">
    <property type="term" value="P:proton transmembrane transport"/>
    <property type="evidence" value="ECO:0007669"/>
    <property type="project" value="UniProtKB-KW"/>
</dbReference>
<comment type="caution">
    <text evidence="4">The sequence shown here is derived from an EMBL/GenBank/DDBJ whole genome shotgun (WGS) entry which is preliminary data.</text>
</comment>
<feature type="region of interest" description="Disordered" evidence="2">
    <location>
        <begin position="103"/>
        <end position="124"/>
    </location>
</feature>
<reference evidence="4" key="1">
    <citation type="submission" date="2020-03" db="EMBL/GenBank/DDBJ databases">
        <title>Genome of Pelagibius litoralis DSM 21314T.</title>
        <authorList>
            <person name="Wang G."/>
        </authorList>
    </citation>
    <scope>NUCLEOTIDE SEQUENCE</scope>
    <source>
        <strain evidence="4">DSM 21314</strain>
    </source>
</reference>
<dbReference type="Proteomes" id="UP000761264">
    <property type="component" value="Unassembled WGS sequence"/>
</dbReference>
<dbReference type="InterPro" id="IPR016989">
    <property type="entry name" value="Atp1_alphaprobac"/>
</dbReference>
<dbReference type="GO" id="GO:0045259">
    <property type="term" value="C:proton-transporting ATP synthase complex"/>
    <property type="evidence" value="ECO:0007669"/>
    <property type="project" value="UniProtKB-UniRule"/>
</dbReference>
<dbReference type="Pfam" id="PF09527">
    <property type="entry name" value="ATPase_gene1"/>
    <property type="match status" value="1"/>
</dbReference>
<keyword evidence="1 3" id="KW-0472">Membrane</keyword>